<keyword evidence="1" id="KW-0812">Transmembrane</keyword>
<dbReference type="EMBL" id="LKBA01000023">
    <property type="protein sequence ID" value="KPN62031.1"/>
    <property type="molecule type" value="Genomic_DNA"/>
</dbReference>
<protein>
    <submittedName>
        <fullName evidence="2">Uncharacterized protein</fullName>
    </submittedName>
</protein>
<keyword evidence="1" id="KW-0472">Membrane</keyword>
<evidence type="ECO:0000313" key="2">
    <source>
        <dbReference type="EMBL" id="KPN62031.1"/>
    </source>
</evidence>
<feature type="transmembrane region" description="Helical" evidence="1">
    <location>
        <begin position="96"/>
        <end position="118"/>
    </location>
</feature>
<dbReference type="STRING" id="154981.AKJ29_05375"/>
<feature type="transmembrane region" description="Helical" evidence="1">
    <location>
        <begin position="28"/>
        <end position="52"/>
    </location>
</feature>
<name>A0A0P7J2Y6_9RHOB</name>
<evidence type="ECO:0000313" key="3">
    <source>
        <dbReference type="Proteomes" id="UP000050471"/>
    </source>
</evidence>
<accession>A0A0P7J2Y6</accession>
<dbReference type="AlphaFoldDB" id="A0A0P7J2Y6"/>
<reference evidence="2 3" key="1">
    <citation type="submission" date="2015-09" db="EMBL/GenBank/DDBJ databases">
        <title>Draft genome sequence of Aliiroseovarius crassostreae CV919-312TSm, the causative agent of Roseovarius Oyster Disease (formerly Juvenile Oyster Disease).</title>
        <authorList>
            <person name="Kessner L."/>
            <person name="Spinard E."/>
            <person name="Nelson D."/>
        </authorList>
    </citation>
    <scope>NUCLEOTIDE SEQUENCE [LARGE SCALE GENOMIC DNA]</scope>
    <source>
        <strain evidence="2 3">CV919-312</strain>
    </source>
</reference>
<keyword evidence="3" id="KW-1185">Reference proteome</keyword>
<evidence type="ECO:0000256" key="1">
    <source>
        <dbReference type="SAM" id="Phobius"/>
    </source>
</evidence>
<feature type="transmembrane region" description="Helical" evidence="1">
    <location>
        <begin position="64"/>
        <end position="84"/>
    </location>
</feature>
<proteinExistence type="predicted"/>
<comment type="caution">
    <text evidence="2">The sequence shown here is derived from an EMBL/GenBank/DDBJ whole genome shotgun (WGS) entry which is preliminary data.</text>
</comment>
<gene>
    <name evidence="2" type="ORF">AKJ29_05375</name>
</gene>
<organism evidence="2 3">
    <name type="scientific">Aliiroseovarius crassostreae</name>
    <dbReference type="NCBI Taxonomy" id="154981"/>
    <lineage>
        <taxon>Bacteria</taxon>
        <taxon>Pseudomonadati</taxon>
        <taxon>Pseudomonadota</taxon>
        <taxon>Alphaproteobacteria</taxon>
        <taxon>Rhodobacterales</taxon>
        <taxon>Paracoccaceae</taxon>
        <taxon>Aliiroseovarius</taxon>
    </lineage>
</organism>
<keyword evidence="1" id="KW-1133">Transmembrane helix</keyword>
<sequence length="230" mass="26047">MRLFHWFWIYLMLRKLFAGELTVTQTYWGGFVGFNFLMRGVFIAITAGTLGLYVNDQDWLADGIMNFAIVVGIVYCLLLARGQYRAMNNDRVPSFWSWAGLVIILLGGVGYGYNLFTFNINGLPIGRKAIRNEVLALNLSMPSEVSPGIVAERVAFENGLYQIVYSYAFDDLEPGRMNMFDGPDADEMCQEFSGYFRGPVKVLEFIYNGPTHTTTVFMTKEECLNHINDG</sequence>
<dbReference type="Proteomes" id="UP000050471">
    <property type="component" value="Unassembled WGS sequence"/>
</dbReference>